<comment type="caution">
    <text evidence="2">The sequence shown here is derived from an EMBL/GenBank/DDBJ whole genome shotgun (WGS) entry which is preliminary data.</text>
</comment>
<keyword evidence="1" id="KW-0472">Membrane</keyword>
<dbReference type="Proteomes" id="UP000230886">
    <property type="component" value="Unassembled WGS sequence"/>
</dbReference>
<keyword evidence="1" id="KW-0812">Transmembrane</keyword>
<organism evidence="2 3">
    <name type="scientific">Rhodococcus qingshengii</name>
    <dbReference type="NCBI Taxonomy" id="334542"/>
    <lineage>
        <taxon>Bacteria</taxon>
        <taxon>Bacillati</taxon>
        <taxon>Actinomycetota</taxon>
        <taxon>Actinomycetes</taxon>
        <taxon>Mycobacteriales</taxon>
        <taxon>Nocardiaceae</taxon>
        <taxon>Rhodococcus</taxon>
        <taxon>Rhodococcus erythropolis group</taxon>
    </lineage>
</organism>
<proteinExistence type="predicted"/>
<keyword evidence="1" id="KW-1133">Transmembrane helix</keyword>
<gene>
    <name evidence="2" type="ORF">CHR55_17650</name>
</gene>
<evidence type="ECO:0000313" key="2">
    <source>
        <dbReference type="EMBL" id="PCK26087.1"/>
    </source>
</evidence>
<feature type="transmembrane region" description="Helical" evidence="1">
    <location>
        <begin position="82"/>
        <end position="103"/>
    </location>
</feature>
<dbReference type="RefSeq" id="WP_099697824.1">
    <property type="nucleotide sequence ID" value="NZ_NOVD01000011.1"/>
</dbReference>
<reference evidence="2 3" key="1">
    <citation type="submission" date="2017-07" db="EMBL/GenBank/DDBJ databases">
        <title>Draft sequence of Rhodococcus enclensis 23b-28.</title>
        <authorList>
            <person name="Besaury L."/>
            <person name="Sancelme M."/>
            <person name="Amato P."/>
            <person name="Lallement A."/>
            <person name="Delort A.-M."/>
        </authorList>
    </citation>
    <scope>NUCLEOTIDE SEQUENCE [LARGE SCALE GENOMIC DNA]</scope>
    <source>
        <strain evidence="2 3">23b-28</strain>
    </source>
</reference>
<name>A0A2A5JA18_RHOSG</name>
<protein>
    <recommendedName>
        <fullName evidence="4">DUF2567 domain-containing protein</fullName>
    </recommendedName>
</protein>
<accession>A0A2A5JA18</accession>
<feature type="transmembrane region" description="Helical" evidence="1">
    <location>
        <begin position="12"/>
        <end position="33"/>
    </location>
</feature>
<evidence type="ECO:0000313" key="3">
    <source>
        <dbReference type="Proteomes" id="UP000230886"/>
    </source>
</evidence>
<sequence>MRLTTLRDRVAEPLFAVFIATGLLLSYLGVLAWRFATPSMRTEHIGIQPPPPPPAEDGKTGYMWVVEGYSYVDAPHWFPATAWFLIVGTAVAIAVSAILNATGWHLSRDAGGRRFVLPLALSIFGAAYGLAVAVVGKIWPPTFYSVVLPEPRDPQKPYPESTIIHFDLEPNLITFTATGLAVGLLAAALLYVRNYSLTRSN</sequence>
<dbReference type="AlphaFoldDB" id="A0A2A5JA18"/>
<evidence type="ECO:0000256" key="1">
    <source>
        <dbReference type="SAM" id="Phobius"/>
    </source>
</evidence>
<feature type="transmembrane region" description="Helical" evidence="1">
    <location>
        <begin position="172"/>
        <end position="192"/>
    </location>
</feature>
<evidence type="ECO:0008006" key="4">
    <source>
        <dbReference type="Google" id="ProtNLM"/>
    </source>
</evidence>
<dbReference type="EMBL" id="NOVD01000011">
    <property type="protein sequence ID" value="PCK26087.1"/>
    <property type="molecule type" value="Genomic_DNA"/>
</dbReference>
<feature type="transmembrane region" description="Helical" evidence="1">
    <location>
        <begin position="115"/>
        <end position="139"/>
    </location>
</feature>